<evidence type="ECO:0000313" key="2">
    <source>
        <dbReference type="Proteomes" id="UP000220527"/>
    </source>
</evidence>
<name>A0A2A6RPP9_9CHLR</name>
<comment type="caution">
    <text evidence="1">The sequence shown here is derived from an EMBL/GenBank/DDBJ whole genome shotgun (WGS) entry which is preliminary data.</text>
</comment>
<dbReference type="AlphaFoldDB" id="A0A2A6RPP9"/>
<proteinExistence type="predicted"/>
<protein>
    <submittedName>
        <fullName evidence="1">Uncharacterized protein</fullName>
    </submittedName>
</protein>
<dbReference type="Proteomes" id="UP000220527">
    <property type="component" value="Unassembled WGS sequence"/>
</dbReference>
<sequence length="218" mass="25020">MIILYVATMTTFVTLDNLRVGIREWKARPHWAQDFHSSLYANLEQSRRADPTLEQWWESAVIALGQWKALRSPVREKNTRKAIYQRGLRKLPDIRAQYDAICTAHAGSAPDLEQTCWDELRPLMRLAKKVKIAQSWMFASKFCHFLLPNCVIVTDSQIAPLHGASYKNYWRACQQAWKTCDAHEPLIAELRSAIRGTPPSTYPWATKITELCYAGARG</sequence>
<dbReference type="RefSeq" id="WP_097642114.1">
    <property type="nucleotide sequence ID" value="NZ_NQWI01000001.1"/>
</dbReference>
<gene>
    <name evidence="1" type="ORF">CJ255_00435</name>
</gene>
<organism evidence="1 2">
    <name type="scientific">Candidatus Viridilinea mediisalina</name>
    <dbReference type="NCBI Taxonomy" id="2024553"/>
    <lineage>
        <taxon>Bacteria</taxon>
        <taxon>Bacillati</taxon>
        <taxon>Chloroflexota</taxon>
        <taxon>Chloroflexia</taxon>
        <taxon>Chloroflexales</taxon>
        <taxon>Chloroflexineae</taxon>
        <taxon>Oscillochloridaceae</taxon>
        <taxon>Candidatus Viridilinea</taxon>
    </lineage>
</organism>
<dbReference type="EMBL" id="NQWI01000001">
    <property type="protein sequence ID" value="PDW05094.1"/>
    <property type="molecule type" value="Genomic_DNA"/>
</dbReference>
<keyword evidence="2" id="KW-1185">Reference proteome</keyword>
<dbReference type="OrthoDB" id="3371529at2"/>
<accession>A0A2A6RPP9</accession>
<evidence type="ECO:0000313" key="1">
    <source>
        <dbReference type="EMBL" id="PDW05094.1"/>
    </source>
</evidence>
<reference evidence="2" key="1">
    <citation type="submission" date="2017-08" db="EMBL/GenBank/DDBJ databases">
        <authorList>
            <person name="Grouzdev D.S."/>
            <person name="Gaisin V.A."/>
            <person name="Rysina M.S."/>
            <person name="Gorlenko V.M."/>
        </authorList>
    </citation>
    <scope>NUCLEOTIDE SEQUENCE [LARGE SCALE GENOMIC DNA]</scope>
    <source>
        <strain evidence="2">Kir15-3F</strain>
    </source>
</reference>